<protein>
    <submittedName>
        <fullName evidence="2">Alpha/beta hydrolase fold protein</fullName>
    </submittedName>
</protein>
<dbReference type="InterPro" id="IPR000073">
    <property type="entry name" value="AB_hydrolase_1"/>
</dbReference>
<evidence type="ECO:0000313" key="2">
    <source>
        <dbReference type="EMBL" id="EFH83912.1"/>
    </source>
</evidence>
<sequence>MTTVTRPYLKVGGVRLCCVDFGGDGPPVLLLHGLAGRGLEWRESVSWLREHYHVYALDQRGHGMSDKGLNDYSRDAYVKDVISVIEQLQVQPVLLIGQSMGGQNAYLVASRRPDLVRGLIVVEATVSPNPDKPDVQEKIRKWLHSWPLPFPSLADARVYFGGDTLYAQTWLEILEERSDGFWPQFHFEDMISSVADQGVHDYTDEWRRIQCPTLLVGGEKSFLPQDELRAMAQQLPHARYVQIANADHDLHLSQPQIWRQEAEAFLRDLDHIR</sequence>
<name>D6TU11_KTERA</name>
<dbReference type="OrthoDB" id="9775557at2"/>
<evidence type="ECO:0000313" key="3">
    <source>
        <dbReference type="Proteomes" id="UP000004508"/>
    </source>
</evidence>
<dbReference type="Proteomes" id="UP000004508">
    <property type="component" value="Unassembled WGS sequence"/>
</dbReference>
<gene>
    <name evidence="2" type="ORF">Krac_4916</name>
</gene>
<keyword evidence="2" id="KW-0378">Hydrolase</keyword>
<dbReference type="RefSeq" id="WP_007914975.1">
    <property type="nucleotide sequence ID" value="NZ_ADVG01000003.1"/>
</dbReference>
<feature type="domain" description="AB hydrolase-1" evidence="1">
    <location>
        <begin position="28"/>
        <end position="256"/>
    </location>
</feature>
<dbReference type="SUPFAM" id="SSF53474">
    <property type="entry name" value="alpha/beta-Hydrolases"/>
    <property type="match status" value="1"/>
</dbReference>
<organism evidence="2 3">
    <name type="scientific">Ktedonobacter racemifer DSM 44963</name>
    <dbReference type="NCBI Taxonomy" id="485913"/>
    <lineage>
        <taxon>Bacteria</taxon>
        <taxon>Bacillati</taxon>
        <taxon>Chloroflexota</taxon>
        <taxon>Ktedonobacteria</taxon>
        <taxon>Ktedonobacterales</taxon>
        <taxon>Ktedonobacteraceae</taxon>
        <taxon>Ktedonobacter</taxon>
    </lineage>
</organism>
<comment type="caution">
    <text evidence="2">The sequence shown here is derived from an EMBL/GenBank/DDBJ whole genome shotgun (WGS) entry which is preliminary data.</text>
</comment>
<dbReference type="STRING" id="485913.Krac_4916"/>
<evidence type="ECO:0000259" key="1">
    <source>
        <dbReference type="Pfam" id="PF12697"/>
    </source>
</evidence>
<reference evidence="2 3" key="1">
    <citation type="journal article" date="2011" name="Stand. Genomic Sci.">
        <title>Non-contiguous finished genome sequence and contextual data of the filamentous soil bacterium Ktedonobacter racemifer type strain (SOSP1-21).</title>
        <authorList>
            <person name="Chang Y.J."/>
            <person name="Land M."/>
            <person name="Hauser L."/>
            <person name="Chertkov O."/>
            <person name="Del Rio T.G."/>
            <person name="Nolan M."/>
            <person name="Copeland A."/>
            <person name="Tice H."/>
            <person name="Cheng J.F."/>
            <person name="Lucas S."/>
            <person name="Han C."/>
            <person name="Goodwin L."/>
            <person name="Pitluck S."/>
            <person name="Ivanova N."/>
            <person name="Ovchinikova G."/>
            <person name="Pati A."/>
            <person name="Chen A."/>
            <person name="Palaniappan K."/>
            <person name="Mavromatis K."/>
            <person name="Liolios K."/>
            <person name="Brettin T."/>
            <person name="Fiebig A."/>
            <person name="Rohde M."/>
            <person name="Abt B."/>
            <person name="Goker M."/>
            <person name="Detter J.C."/>
            <person name="Woyke T."/>
            <person name="Bristow J."/>
            <person name="Eisen J.A."/>
            <person name="Markowitz V."/>
            <person name="Hugenholtz P."/>
            <person name="Kyrpides N.C."/>
            <person name="Klenk H.P."/>
            <person name="Lapidus A."/>
        </authorList>
    </citation>
    <scope>NUCLEOTIDE SEQUENCE [LARGE SCALE GENOMIC DNA]</scope>
    <source>
        <strain evidence="3">DSM 44963</strain>
    </source>
</reference>
<dbReference type="Pfam" id="PF12697">
    <property type="entry name" value="Abhydrolase_6"/>
    <property type="match status" value="1"/>
</dbReference>
<keyword evidence="3" id="KW-1185">Reference proteome</keyword>
<dbReference type="Gene3D" id="3.40.50.1820">
    <property type="entry name" value="alpha/beta hydrolase"/>
    <property type="match status" value="1"/>
</dbReference>
<proteinExistence type="predicted"/>
<dbReference type="PRINTS" id="PR00111">
    <property type="entry name" value="ABHYDROLASE"/>
</dbReference>
<dbReference type="PANTHER" id="PTHR43194">
    <property type="entry name" value="HYDROLASE ALPHA/BETA FOLD FAMILY"/>
    <property type="match status" value="1"/>
</dbReference>
<dbReference type="GO" id="GO:0016787">
    <property type="term" value="F:hydrolase activity"/>
    <property type="evidence" value="ECO:0007669"/>
    <property type="project" value="UniProtKB-KW"/>
</dbReference>
<dbReference type="InterPro" id="IPR050228">
    <property type="entry name" value="Carboxylesterase_BioH"/>
</dbReference>
<dbReference type="InParanoid" id="D6TU11"/>
<dbReference type="PANTHER" id="PTHR43194:SF2">
    <property type="entry name" value="PEROXISOMAL MEMBRANE PROTEIN LPX1"/>
    <property type="match status" value="1"/>
</dbReference>
<accession>D6TU11</accession>
<dbReference type="InterPro" id="IPR029058">
    <property type="entry name" value="AB_hydrolase_fold"/>
</dbReference>
<dbReference type="EMBL" id="ADVG01000003">
    <property type="protein sequence ID" value="EFH83912.1"/>
    <property type="molecule type" value="Genomic_DNA"/>
</dbReference>
<dbReference type="eggNOG" id="COG2267">
    <property type="taxonomic scope" value="Bacteria"/>
</dbReference>
<dbReference type="AlphaFoldDB" id="D6TU11"/>